<reference evidence="8 9" key="1">
    <citation type="submission" date="2011-09" db="EMBL/GenBank/DDBJ databases">
        <title>The draft genome of Methylobacterium extorquens DSM 13060.</title>
        <authorList>
            <consortium name="US DOE Joint Genome Institute (JGI-PGF)"/>
            <person name="Lucas S."/>
            <person name="Han J."/>
            <person name="Lapidus A."/>
            <person name="Cheng J.-F."/>
            <person name="Goodwin L."/>
            <person name="Pitluck S."/>
            <person name="Peters L."/>
            <person name="Land M.L."/>
            <person name="Hauser L."/>
            <person name="Koskimaki J."/>
            <person name="Halonen O."/>
            <person name="Pirttila A."/>
            <person name="Frank C."/>
            <person name="Woyke T.J."/>
        </authorList>
    </citation>
    <scope>NUCLEOTIDE SEQUENCE [LARGE SCALE GENOMIC DNA]</scope>
    <source>
        <strain evidence="8 9">DSM 13060</strain>
    </source>
</reference>
<sequence length="149" mass="16213">MRDAIAHLPAIAAGGEHPEIPNHKASGLSETNLRRIQAIPPGADRRAWSDDLKLACHEGVDGYTDVYGRMAWDRPAPALTTRCNSISNGRFGHPCQHRAVSAREAAALQSFPDDFVFVGSMEAVSRQIGNAVPPLLARRLAEVFLPAHW</sequence>
<evidence type="ECO:0000256" key="3">
    <source>
        <dbReference type="ARBA" id="ARBA00022679"/>
    </source>
</evidence>
<dbReference type="RefSeq" id="WP_003598552.1">
    <property type="nucleotide sequence ID" value="NZ_AGJK01000028.1"/>
</dbReference>
<dbReference type="GO" id="GO:0003886">
    <property type="term" value="F:DNA (cytosine-5-)-methyltransferase activity"/>
    <property type="evidence" value="ECO:0007669"/>
    <property type="project" value="UniProtKB-EC"/>
</dbReference>
<dbReference type="InterPro" id="IPR001525">
    <property type="entry name" value="C5_MeTfrase"/>
</dbReference>
<evidence type="ECO:0000256" key="7">
    <source>
        <dbReference type="SAM" id="MobiDB-lite"/>
    </source>
</evidence>
<dbReference type="Gene3D" id="3.90.120.10">
    <property type="entry name" value="DNA Methylase, subunit A, domain 2"/>
    <property type="match status" value="1"/>
</dbReference>
<name>H1KFZ5_METEX</name>
<evidence type="ECO:0000256" key="1">
    <source>
        <dbReference type="ARBA" id="ARBA00011975"/>
    </source>
</evidence>
<dbReference type="PATRIC" id="fig|882800.3.peg.1527"/>
<feature type="region of interest" description="Disordered" evidence="7">
    <location>
        <begin position="8"/>
        <end position="28"/>
    </location>
</feature>
<organism evidence="8 9">
    <name type="scientific">Methylorubrum extorquens DSM 13060</name>
    <dbReference type="NCBI Taxonomy" id="882800"/>
    <lineage>
        <taxon>Bacteria</taxon>
        <taxon>Pseudomonadati</taxon>
        <taxon>Pseudomonadota</taxon>
        <taxon>Alphaproteobacteria</taxon>
        <taxon>Hyphomicrobiales</taxon>
        <taxon>Methylobacteriaceae</taxon>
        <taxon>Methylorubrum</taxon>
    </lineage>
</organism>
<dbReference type="Proteomes" id="UP000004382">
    <property type="component" value="Unassembled WGS sequence"/>
</dbReference>
<evidence type="ECO:0000256" key="2">
    <source>
        <dbReference type="ARBA" id="ARBA00022603"/>
    </source>
</evidence>
<evidence type="ECO:0000313" key="9">
    <source>
        <dbReference type="Proteomes" id="UP000004382"/>
    </source>
</evidence>
<dbReference type="SUPFAM" id="SSF53335">
    <property type="entry name" value="S-adenosyl-L-methionine-dependent methyltransferases"/>
    <property type="match status" value="1"/>
</dbReference>
<dbReference type="GO" id="GO:0044027">
    <property type="term" value="P:negative regulation of gene expression via chromosomal CpG island methylation"/>
    <property type="evidence" value="ECO:0007669"/>
    <property type="project" value="TreeGrafter"/>
</dbReference>
<evidence type="ECO:0000256" key="4">
    <source>
        <dbReference type="ARBA" id="ARBA00022691"/>
    </source>
</evidence>
<dbReference type="PANTHER" id="PTHR10629:SF52">
    <property type="entry name" value="DNA (CYTOSINE-5)-METHYLTRANSFERASE 1"/>
    <property type="match status" value="1"/>
</dbReference>
<keyword evidence="3" id="KW-0808">Transferase</keyword>
<dbReference type="EMBL" id="AGJK01000028">
    <property type="protein sequence ID" value="EHP93564.1"/>
    <property type="molecule type" value="Genomic_DNA"/>
</dbReference>
<dbReference type="EC" id="2.1.1.37" evidence="1"/>
<dbReference type="AlphaFoldDB" id="H1KFZ5"/>
<dbReference type="Pfam" id="PF00145">
    <property type="entry name" value="DNA_methylase"/>
    <property type="match status" value="1"/>
</dbReference>
<keyword evidence="2 8" id="KW-0489">Methyltransferase</keyword>
<proteinExistence type="predicted"/>
<dbReference type="GO" id="GO:0032259">
    <property type="term" value="P:methylation"/>
    <property type="evidence" value="ECO:0007669"/>
    <property type="project" value="UniProtKB-KW"/>
</dbReference>
<comment type="catalytic activity">
    <reaction evidence="6">
        <text>a 2'-deoxycytidine in DNA + S-adenosyl-L-methionine = a 5-methyl-2'-deoxycytidine in DNA + S-adenosyl-L-homocysteine + H(+)</text>
        <dbReference type="Rhea" id="RHEA:13681"/>
        <dbReference type="Rhea" id="RHEA-COMP:11369"/>
        <dbReference type="Rhea" id="RHEA-COMP:11370"/>
        <dbReference type="ChEBI" id="CHEBI:15378"/>
        <dbReference type="ChEBI" id="CHEBI:57856"/>
        <dbReference type="ChEBI" id="CHEBI:59789"/>
        <dbReference type="ChEBI" id="CHEBI:85452"/>
        <dbReference type="ChEBI" id="CHEBI:85454"/>
        <dbReference type="EC" id="2.1.1.37"/>
    </reaction>
</comment>
<accession>H1KFZ5</accession>
<dbReference type="GO" id="GO:0009307">
    <property type="term" value="P:DNA restriction-modification system"/>
    <property type="evidence" value="ECO:0007669"/>
    <property type="project" value="UniProtKB-KW"/>
</dbReference>
<evidence type="ECO:0000256" key="6">
    <source>
        <dbReference type="ARBA" id="ARBA00047422"/>
    </source>
</evidence>
<dbReference type="InterPro" id="IPR050390">
    <property type="entry name" value="C5-Methyltransferase"/>
</dbReference>
<dbReference type="PANTHER" id="PTHR10629">
    <property type="entry name" value="CYTOSINE-SPECIFIC METHYLTRANSFERASE"/>
    <property type="match status" value="1"/>
</dbReference>
<protein>
    <recommendedName>
        <fullName evidence="1">DNA (cytosine-5-)-methyltransferase</fullName>
        <ecNumber evidence="1">2.1.1.37</ecNumber>
    </recommendedName>
</protein>
<evidence type="ECO:0000313" key="8">
    <source>
        <dbReference type="EMBL" id="EHP93564.1"/>
    </source>
</evidence>
<dbReference type="GO" id="GO:0003677">
    <property type="term" value="F:DNA binding"/>
    <property type="evidence" value="ECO:0007669"/>
    <property type="project" value="TreeGrafter"/>
</dbReference>
<comment type="caution">
    <text evidence="8">The sequence shown here is derived from an EMBL/GenBank/DDBJ whole genome shotgun (WGS) entry which is preliminary data.</text>
</comment>
<keyword evidence="5" id="KW-0680">Restriction system</keyword>
<gene>
    <name evidence="8" type="ORF">MetexDRAFT_1557</name>
</gene>
<evidence type="ECO:0000256" key="5">
    <source>
        <dbReference type="ARBA" id="ARBA00022747"/>
    </source>
</evidence>
<dbReference type="InterPro" id="IPR029063">
    <property type="entry name" value="SAM-dependent_MTases_sf"/>
</dbReference>
<keyword evidence="4" id="KW-0949">S-adenosyl-L-methionine</keyword>